<name>A0A8J8MK44_9FIRM</name>
<organism evidence="2 3">
    <name type="scientific">Vallitalea pronyensis</name>
    <dbReference type="NCBI Taxonomy" id="1348613"/>
    <lineage>
        <taxon>Bacteria</taxon>
        <taxon>Bacillati</taxon>
        <taxon>Bacillota</taxon>
        <taxon>Clostridia</taxon>
        <taxon>Lachnospirales</taxon>
        <taxon>Vallitaleaceae</taxon>
        <taxon>Vallitalea</taxon>
    </lineage>
</organism>
<evidence type="ECO:0000313" key="3">
    <source>
        <dbReference type="Proteomes" id="UP000683246"/>
    </source>
</evidence>
<keyword evidence="3" id="KW-1185">Reference proteome</keyword>
<keyword evidence="1" id="KW-1133">Transmembrane helix</keyword>
<sequence length="111" mass="12631">MLGIVISSYKGEDPLGVTIAGIIFVALFVAAGGLLIYFGRKMFIVRESAVNIALKTFRENGYIDYTEIQEELKVNEVKARKYILWAYRKKLFFKIDSSGIMQTVDLLDKKQ</sequence>
<evidence type="ECO:0000313" key="2">
    <source>
        <dbReference type="EMBL" id="QUI23014.1"/>
    </source>
</evidence>
<gene>
    <name evidence="2" type="ORF">HZI73_12245</name>
</gene>
<evidence type="ECO:0000256" key="1">
    <source>
        <dbReference type="SAM" id="Phobius"/>
    </source>
</evidence>
<dbReference type="RefSeq" id="WP_212698512.1">
    <property type="nucleotide sequence ID" value="NZ_CP058649.1"/>
</dbReference>
<keyword evidence="1" id="KW-0472">Membrane</keyword>
<protein>
    <submittedName>
        <fullName evidence="2">Uncharacterized protein</fullName>
    </submittedName>
</protein>
<feature type="transmembrane region" description="Helical" evidence="1">
    <location>
        <begin position="15"/>
        <end position="38"/>
    </location>
</feature>
<dbReference type="KEGG" id="vpy:HZI73_12245"/>
<accession>A0A8J8MK44</accession>
<dbReference type="AlphaFoldDB" id="A0A8J8MK44"/>
<dbReference type="Proteomes" id="UP000683246">
    <property type="component" value="Chromosome"/>
</dbReference>
<reference evidence="2" key="1">
    <citation type="submission" date="2020-07" db="EMBL/GenBank/DDBJ databases">
        <title>Vallitalea pronyensis genome.</title>
        <authorList>
            <person name="Postec A."/>
        </authorList>
    </citation>
    <scope>NUCLEOTIDE SEQUENCE</scope>
    <source>
        <strain evidence="2">FatNI3</strain>
    </source>
</reference>
<keyword evidence="1" id="KW-0812">Transmembrane</keyword>
<dbReference type="EMBL" id="CP058649">
    <property type="protein sequence ID" value="QUI23014.1"/>
    <property type="molecule type" value="Genomic_DNA"/>
</dbReference>
<proteinExistence type="predicted"/>